<keyword evidence="3" id="KW-1185">Reference proteome</keyword>
<comment type="caution">
    <text evidence="2">The sequence shown here is derived from an EMBL/GenBank/DDBJ whole genome shotgun (WGS) entry which is preliminary data.</text>
</comment>
<name>A0A8J6LKQ5_TENMO</name>
<dbReference type="AlphaFoldDB" id="A0A8J6LKQ5"/>
<dbReference type="Proteomes" id="UP000719412">
    <property type="component" value="Unassembled WGS sequence"/>
</dbReference>
<evidence type="ECO:0000313" key="3">
    <source>
        <dbReference type="Proteomes" id="UP000719412"/>
    </source>
</evidence>
<keyword evidence="1" id="KW-0472">Membrane</keyword>
<feature type="transmembrane region" description="Helical" evidence="1">
    <location>
        <begin position="6"/>
        <end position="28"/>
    </location>
</feature>
<gene>
    <name evidence="2" type="ORF">GEV33_000213</name>
</gene>
<keyword evidence="1" id="KW-1133">Transmembrane helix</keyword>
<evidence type="ECO:0000313" key="2">
    <source>
        <dbReference type="EMBL" id="KAH0822578.1"/>
    </source>
</evidence>
<proteinExistence type="predicted"/>
<protein>
    <submittedName>
        <fullName evidence="2">Uncharacterized protein</fullName>
    </submittedName>
</protein>
<dbReference type="EMBL" id="JABDTM020000984">
    <property type="protein sequence ID" value="KAH0822578.1"/>
    <property type="molecule type" value="Genomic_DNA"/>
</dbReference>
<organism evidence="2 3">
    <name type="scientific">Tenebrio molitor</name>
    <name type="common">Yellow mealworm beetle</name>
    <dbReference type="NCBI Taxonomy" id="7067"/>
    <lineage>
        <taxon>Eukaryota</taxon>
        <taxon>Metazoa</taxon>
        <taxon>Ecdysozoa</taxon>
        <taxon>Arthropoda</taxon>
        <taxon>Hexapoda</taxon>
        <taxon>Insecta</taxon>
        <taxon>Pterygota</taxon>
        <taxon>Neoptera</taxon>
        <taxon>Endopterygota</taxon>
        <taxon>Coleoptera</taxon>
        <taxon>Polyphaga</taxon>
        <taxon>Cucujiformia</taxon>
        <taxon>Tenebrionidae</taxon>
        <taxon>Tenebrio</taxon>
    </lineage>
</organism>
<keyword evidence="1" id="KW-0812">Transmembrane</keyword>
<sequence>MYFVAFLIAFGKMCFPMGSPGLIIWALVTSRDAINPIKVRARIVFSQVAAAISGLMGPLVDTLSPIGGTCPENLYLSGDPLV</sequence>
<accession>A0A8J6LKQ5</accession>
<reference evidence="2" key="1">
    <citation type="journal article" date="2020" name="J Insects Food Feed">
        <title>The yellow mealworm (Tenebrio molitor) genome: a resource for the emerging insects as food and feed industry.</title>
        <authorList>
            <person name="Eriksson T."/>
            <person name="Andere A."/>
            <person name="Kelstrup H."/>
            <person name="Emery V."/>
            <person name="Picard C."/>
        </authorList>
    </citation>
    <scope>NUCLEOTIDE SEQUENCE</scope>
    <source>
        <strain evidence="2">Stoneville</strain>
        <tissue evidence="2">Whole head</tissue>
    </source>
</reference>
<reference evidence="2" key="2">
    <citation type="submission" date="2021-08" db="EMBL/GenBank/DDBJ databases">
        <authorList>
            <person name="Eriksson T."/>
        </authorList>
    </citation>
    <scope>NUCLEOTIDE SEQUENCE</scope>
    <source>
        <strain evidence="2">Stoneville</strain>
        <tissue evidence="2">Whole head</tissue>
    </source>
</reference>
<evidence type="ECO:0000256" key="1">
    <source>
        <dbReference type="SAM" id="Phobius"/>
    </source>
</evidence>